<protein>
    <submittedName>
        <fullName evidence="1">Uncharacterized protein</fullName>
    </submittedName>
</protein>
<organism evidence="1 2">
    <name type="scientific">Araneus ventricosus</name>
    <name type="common">Orbweaver spider</name>
    <name type="synonym">Epeira ventricosa</name>
    <dbReference type="NCBI Taxonomy" id="182803"/>
    <lineage>
        <taxon>Eukaryota</taxon>
        <taxon>Metazoa</taxon>
        <taxon>Ecdysozoa</taxon>
        <taxon>Arthropoda</taxon>
        <taxon>Chelicerata</taxon>
        <taxon>Arachnida</taxon>
        <taxon>Araneae</taxon>
        <taxon>Araneomorphae</taxon>
        <taxon>Entelegynae</taxon>
        <taxon>Araneoidea</taxon>
        <taxon>Araneidae</taxon>
        <taxon>Araneus</taxon>
    </lineage>
</organism>
<accession>A0A4Y2WLT1</accession>
<gene>
    <name evidence="1" type="ORF">AVEN_206731_1</name>
</gene>
<proteinExistence type="predicted"/>
<name>A0A4Y2WLT1_ARAVE</name>
<reference evidence="1 2" key="1">
    <citation type="journal article" date="2019" name="Sci. Rep.">
        <title>Orb-weaving spider Araneus ventricosus genome elucidates the spidroin gene catalogue.</title>
        <authorList>
            <person name="Kono N."/>
            <person name="Nakamura H."/>
            <person name="Ohtoshi R."/>
            <person name="Moran D.A.P."/>
            <person name="Shinohara A."/>
            <person name="Yoshida Y."/>
            <person name="Fujiwara M."/>
            <person name="Mori M."/>
            <person name="Tomita M."/>
            <person name="Arakawa K."/>
        </authorList>
    </citation>
    <scope>NUCLEOTIDE SEQUENCE [LARGE SCALE GENOMIC DNA]</scope>
</reference>
<keyword evidence="2" id="KW-1185">Reference proteome</keyword>
<dbReference type="AlphaFoldDB" id="A0A4Y2WLT1"/>
<evidence type="ECO:0000313" key="1">
    <source>
        <dbReference type="EMBL" id="GBO38129.1"/>
    </source>
</evidence>
<evidence type="ECO:0000313" key="2">
    <source>
        <dbReference type="Proteomes" id="UP000499080"/>
    </source>
</evidence>
<dbReference type="Proteomes" id="UP000499080">
    <property type="component" value="Unassembled WGS sequence"/>
</dbReference>
<sequence length="89" mass="9643">MDFPVGEPSLKAQNIFLKGWDESLRGLSLGNYGCIVSVQKASSSVNYGFDGAPGPAGAISDLDQVNTTWLLINCHELRNFVVRRAEGSR</sequence>
<dbReference type="EMBL" id="BGPR01062761">
    <property type="protein sequence ID" value="GBO38129.1"/>
    <property type="molecule type" value="Genomic_DNA"/>
</dbReference>
<comment type="caution">
    <text evidence="1">The sequence shown here is derived from an EMBL/GenBank/DDBJ whole genome shotgun (WGS) entry which is preliminary data.</text>
</comment>